<keyword evidence="3" id="KW-1185">Reference proteome</keyword>
<evidence type="ECO:0000259" key="1">
    <source>
        <dbReference type="Pfam" id="PF01979"/>
    </source>
</evidence>
<feature type="domain" description="Amidohydrolase-related" evidence="1">
    <location>
        <begin position="49"/>
        <end position="403"/>
    </location>
</feature>
<accession>A0ABS4VU95</accession>
<dbReference type="PANTHER" id="PTHR43135:SF3">
    <property type="entry name" value="ALPHA-D-RIBOSE 1-METHYLPHOSPHONATE 5-TRIPHOSPHATE DIPHOSPHATASE"/>
    <property type="match status" value="1"/>
</dbReference>
<dbReference type="Proteomes" id="UP001519295">
    <property type="component" value="Unassembled WGS sequence"/>
</dbReference>
<dbReference type="SUPFAM" id="SSF51338">
    <property type="entry name" value="Composite domain of metallo-dependent hydrolases"/>
    <property type="match status" value="1"/>
</dbReference>
<proteinExistence type="predicted"/>
<dbReference type="InterPro" id="IPR057744">
    <property type="entry name" value="OTAase-like"/>
</dbReference>
<dbReference type="Gene3D" id="3.20.20.140">
    <property type="entry name" value="Metal-dependent hydrolases"/>
    <property type="match status" value="1"/>
</dbReference>
<name>A0ABS4VU95_9PSEU</name>
<dbReference type="InterPro" id="IPR051781">
    <property type="entry name" value="Metallo-dep_Hydrolase"/>
</dbReference>
<evidence type="ECO:0000313" key="3">
    <source>
        <dbReference type="Proteomes" id="UP001519295"/>
    </source>
</evidence>
<sequence>MWLIGATVVDGTGSDPQTGRAVLVEDGRIAAVGDAPPSGADAVDCAGLTLTPGLIDAHVHFGLSSPIDASVTHGVSVAELAADMFENCRRTLASGFTTVRDTGGIDAGLVGVVAAGKVAGPRILCAGPVLCQSGGHGHMAPEWEPTADWSDHDIPGLRALSLLCDGPEEMRKGAREAFRRGADFLKLCVTGGVVSRHDKLTDTQFGVDEIAAAVAEASARGTYVTVHAHNNDGIRNAIAAGVRCVEHGSQIDDETAALMAEHDVAHVPTLAVVEALLEDSTDAGLPARIADRVGVAKQGQIDAIHASRRAGVRIGSGSDLIGPGQDNRGRELLLRSEVESPMAALVSATSVNADILGIGDEVGTVEAGKRADLVAFRDNPLEDPKVFADPGAVALVVQGGRVVRDER</sequence>
<evidence type="ECO:0000313" key="2">
    <source>
        <dbReference type="EMBL" id="MBP2367518.1"/>
    </source>
</evidence>
<dbReference type="PANTHER" id="PTHR43135">
    <property type="entry name" value="ALPHA-D-RIBOSE 1-METHYLPHOSPHONATE 5-TRIPHOSPHATE DIPHOSPHATASE"/>
    <property type="match status" value="1"/>
</dbReference>
<dbReference type="SUPFAM" id="SSF51556">
    <property type="entry name" value="Metallo-dependent hydrolases"/>
    <property type="match status" value="1"/>
</dbReference>
<comment type="caution">
    <text evidence="2">The sequence shown here is derived from an EMBL/GenBank/DDBJ whole genome shotgun (WGS) entry which is preliminary data.</text>
</comment>
<dbReference type="Gene3D" id="2.30.40.10">
    <property type="entry name" value="Urease, subunit C, domain 1"/>
    <property type="match status" value="1"/>
</dbReference>
<dbReference type="CDD" id="cd01299">
    <property type="entry name" value="Met_dep_hydrolase_A"/>
    <property type="match status" value="1"/>
</dbReference>
<dbReference type="Pfam" id="PF01979">
    <property type="entry name" value="Amidohydro_1"/>
    <property type="match status" value="1"/>
</dbReference>
<dbReference type="RefSeq" id="WP_210027653.1">
    <property type="nucleotide sequence ID" value="NZ_JAGINU010000001.1"/>
</dbReference>
<dbReference type="EMBL" id="JAGINU010000001">
    <property type="protein sequence ID" value="MBP2367518.1"/>
    <property type="molecule type" value="Genomic_DNA"/>
</dbReference>
<dbReference type="InterPro" id="IPR006680">
    <property type="entry name" value="Amidohydro-rel"/>
</dbReference>
<dbReference type="InterPro" id="IPR011059">
    <property type="entry name" value="Metal-dep_hydrolase_composite"/>
</dbReference>
<dbReference type="InterPro" id="IPR032466">
    <property type="entry name" value="Metal_Hydrolase"/>
</dbReference>
<gene>
    <name evidence="2" type="ORF">JOF36_003214</name>
</gene>
<reference evidence="2 3" key="1">
    <citation type="submission" date="2021-03" db="EMBL/GenBank/DDBJ databases">
        <title>Sequencing the genomes of 1000 actinobacteria strains.</title>
        <authorList>
            <person name="Klenk H.-P."/>
        </authorList>
    </citation>
    <scope>NUCLEOTIDE SEQUENCE [LARGE SCALE GENOMIC DNA]</scope>
    <source>
        <strain evidence="2 3">DSM 45256</strain>
    </source>
</reference>
<organism evidence="2 3">
    <name type="scientific">Pseudonocardia parietis</name>
    <dbReference type="NCBI Taxonomy" id="570936"/>
    <lineage>
        <taxon>Bacteria</taxon>
        <taxon>Bacillati</taxon>
        <taxon>Actinomycetota</taxon>
        <taxon>Actinomycetes</taxon>
        <taxon>Pseudonocardiales</taxon>
        <taxon>Pseudonocardiaceae</taxon>
        <taxon>Pseudonocardia</taxon>
    </lineage>
</organism>
<protein>
    <submittedName>
        <fullName evidence="2">Imidazolonepropionase-like amidohydrolase</fullName>
    </submittedName>
</protein>